<dbReference type="RefSeq" id="XP_009227954.1">
    <property type="nucleotide sequence ID" value="XM_009229690.1"/>
</dbReference>
<organism evidence="2">
    <name type="scientific">Gaeumannomyces tritici (strain R3-111a-1)</name>
    <name type="common">Wheat and barley take-all root rot fungus</name>
    <name type="synonym">Gaeumannomyces graminis var. tritici</name>
    <dbReference type="NCBI Taxonomy" id="644352"/>
    <lineage>
        <taxon>Eukaryota</taxon>
        <taxon>Fungi</taxon>
        <taxon>Dikarya</taxon>
        <taxon>Ascomycota</taxon>
        <taxon>Pezizomycotina</taxon>
        <taxon>Sordariomycetes</taxon>
        <taxon>Sordariomycetidae</taxon>
        <taxon>Magnaporthales</taxon>
        <taxon>Magnaporthaceae</taxon>
        <taxon>Gaeumannomyces</taxon>
    </lineage>
</organism>
<accession>J3PE76</accession>
<reference evidence="2" key="3">
    <citation type="submission" date="2010-09" db="EMBL/GenBank/DDBJ databases">
        <title>Annotation of Gaeumannomyces graminis var. tritici R3-111a-1.</title>
        <authorList>
            <consortium name="The Broad Institute Genome Sequencing Platform"/>
            <person name="Ma L.-J."/>
            <person name="Dead R."/>
            <person name="Young S.K."/>
            <person name="Zeng Q."/>
            <person name="Gargeya S."/>
            <person name="Fitzgerald M."/>
            <person name="Haas B."/>
            <person name="Abouelleil A."/>
            <person name="Alvarado L."/>
            <person name="Arachchi H.M."/>
            <person name="Berlin A."/>
            <person name="Brown A."/>
            <person name="Chapman S.B."/>
            <person name="Chen Z."/>
            <person name="Dunbar C."/>
            <person name="Freedman E."/>
            <person name="Gearin G."/>
            <person name="Gellesch M."/>
            <person name="Goldberg J."/>
            <person name="Griggs A."/>
            <person name="Gujja S."/>
            <person name="Heiman D."/>
            <person name="Howarth C."/>
            <person name="Larson L."/>
            <person name="Lui A."/>
            <person name="MacDonald P.J.P."/>
            <person name="Mehta T."/>
            <person name="Montmayeur A."/>
            <person name="Murphy C."/>
            <person name="Neiman D."/>
            <person name="Pearson M."/>
            <person name="Priest M."/>
            <person name="Roberts A."/>
            <person name="Saif S."/>
            <person name="Shea T."/>
            <person name="Shenoy N."/>
            <person name="Sisk P."/>
            <person name="Stolte C."/>
            <person name="Sykes S."/>
            <person name="Yandava C."/>
            <person name="Wortman J."/>
            <person name="Nusbaum C."/>
            <person name="Birren B."/>
        </authorList>
    </citation>
    <scope>NUCLEOTIDE SEQUENCE</scope>
    <source>
        <strain evidence="2">R3-111a-1</strain>
    </source>
</reference>
<dbReference type="AlphaFoldDB" id="J3PE76"/>
<dbReference type="EMBL" id="GL385401">
    <property type="protein sequence ID" value="EJT70776.1"/>
    <property type="molecule type" value="Genomic_DNA"/>
</dbReference>
<reference evidence="4" key="1">
    <citation type="submission" date="2010-07" db="EMBL/GenBank/DDBJ databases">
        <title>The genome sequence of Gaeumannomyces graminis var. tritici strain R3-111a-1.</title>
        <authorList>
            <consortium name="The Broad Institute Genome Sequencing Platform"/>
            <person name="Ma L.-J."/>
            <person name="Dead R."/>
            <person name="Young S."/>
            <person name="Zeng Q."/>
            <person name="Koehrsen M."/>
            <person name="Alvarado L."/>
            <person name="Berlin A."/>
            <person name="Chapman S.B."/>
            <person name="Chen Z."/>
            <person name="Freedman E."/>
            <person name="Gellesch M."/>
            <person name="Goldberg J."/>
            <person name="Griggs A."/>
            <person name="Gujja S."/>
            <person name="Heilman E.R."/>
            <person name="Heiman D."/>
            <person name="Hepburn T."/>
            <person name="Howarth C."/>
            <person name="Jen D."/>
            <person name="Larson L."/>
            <person name="Mehta T."/>
            <person name="Neiman D."/>
            <person name="Pearson M."/>
            <person name="Roberts A."/>
            <person name="Saif S."/>
            <person name="Shea T."/>
            <person name="Shenoy N."/>
            <person name="Sisk P."/>
            <person name="Stolte C."/>
            <person name="Sykes S."/>
            <person name="Walk T."/>
            <person name="White J."/>
            <person name="Yandava C."/>
            <person name="Haas B."/>
            <person name="Nusbaum C."/>
            <person name="Birren B."/>
        </authorList>
    </citation>
    <scope>NUCLEOTIDE SEQUENCE [LARGE SCALE GENOMIC DNA]</scope>
    <source>
        <strain evidence="4">R3-111a-1</strain>
    </source>
</reference>
<gene>
    <name evidence="3" type="primary">20352257</name>
    <name evidence="2" type="ORF">GGTG_11799</name>
</gene>
<reference evidence="3" key="5">
    <citation type="submission" date="2018-04" db="UniProtKB">
        <authorList>
            <consortium name="EnsemblFungi"/>
        </authorList>
    </citation>
    <scope>IDENTIFICATION</scope>
    <source>
        <strain evidence="3">R3-111a-1</strain>
    </source>
</reference>
<evidence type="ECO:0000313" key="3">
    <source>
        <dbReference type="EnsemblFungi" id="EJT70776"/>
    </source>
</evidence>
<proteinExistence type="predicted"/>
<reference evidence="3" key="4">
    <citation type="journal article" date="2015" name="G3 (Bethesda)">
        <title>Genome sequences of three phytopathogenic species of the Magnaporthaceae family of fungi.</title>
        <authorList>
            <person name="Okagaki L.H."/>
            <person name="Nunes C.C."/>
            <person name="Sailsbery J."/>
            <person name="Clay B."/>
            <person name="Brown D."/>
            <person name="John T."/>
            <person name="Oh Y."/>
            <person name="Young N."/>
            <person name="Fitzgerald M."/>
            <person name="Haas B.J."/>
            <person name="Zeng Q."/>
            <person name="Young S."/>
            <person name="Adiconis X."/>
            <person name="Fan L."/>
            <person name="Levin J.Z."/>
            <person name="Mitchell T.K."/>
            <person name="Okubara P.A."/>
            <person name="Farman M.L."/>
            <person name="Kohn L.M."/>
            <person name="Birren B."/>
            <person name="Ma L.-J."/>
            <person name="Dean R.A."/>
        </authorList>
    </citation>
    <scope>NUCLEOTIDE SEQUENCE</scope>
    <source>
        <strain evidence="3">R3-111a-1</strain>
    </source>
</reference>
<dbReference type="EnsemblFungi" id="EJT70776">
    <property type="protein sequence ID" value="EJT70776"/>
    <property type="gene ID" value="GGTG_11799"/>
</dbReference>
<protein>
    <submittedName>
        <fullName evidence="2 3">Uncharacterized protein</fullName>
    </submittedName>
</protein>
<dbReference type="HOGENOM" id="CLU_1875577_0_0_1"/>
<feature type="region of interest" description="Disordered" evidence="1">
    <location>
        <begin position="33"/>
        <end position="65"/>
    </location>
</feature>
<dbReference type="VEuPathDB" id="FungiDB:GGTG_11799"/>
<feature type="compositionally biased region" description="Low complexity" evidence="1">
    <location>
        <begin position="55"/>
        <end position="65"/>
    </location>
</feature>
<sequence>MRHVMPVNPFGGSGWTPCMRHEIYGSSTVRYPASRVSSPPTYPASIREMPPPVTSRRPAQSRPPRQAGHTALFLRLWYDDPAFSSGDTASASLPMANGQWRIDWDQAADVVAVSAIGTMPSTLGYLKSRRRRRPKY</sequence>
<keyword evidence="4" id="KW-1185">Reference proteome</keyword>
<dbReference type="GeneID" id="20352257"/>
<evidence type="ECO:0000256" key="1">
    <source>
        <dbReference type="SAM" id="MobiDB-lite"/>
    </source>
</evidence>
<reference evidence="2" key="2">
    <citation type="submission" date="2010-07" db="EMBL/GenBank/DDBJ databases">
        <authorList>
            <consortium name="The Broad Institute Genome Sequencing Platform"/>
            <consortium name="Broad Institute Genome Sequencing Center for Infectious Disease"/>
            <person name="Ma L.-J."/>
            <person name="Dead R."/>
            <person name="Young S."/>
            <person name="Zeng Q."/>
            <person name="Koehrsen M."/>
            <person name="Alvarado L."/>
            <person name="Berlin A."/>
            <person name="Chapman S.B."/>
            <person name="Chen Z."/>
            <person name="Freedman E."/>
            <person name="Gellesch M."/>
            <person name="Goldberg J."/>
            <person name="Griggs A."/>
            <person name="Gujja S."/>
            <person name="Heilman E.R."/>
            <person name="Heiman D."/>
            <person name="Hepburn T."/>
            <person name="Howarth C."/>
            <person name="Jen D."/>
            <person name="Larson L."/>
            <person name="Mehta T."/>
            <person name="Neiman D."/>
            <person name="Pearson M."/>
            <person name="Roberts A."/>
            <person name="Saif S."/>
            <person name="Shea T."/>
            <person name="Shenoy N."/>
            <person name="Sisk P."/>
            <person name="Stolte C."/>
            <person name="Sykes S."/>
            <person name="Walk T."/>
            <person name="White J."/>
            <person name="Yandava C."/>
            <person name="Haas B."/>
            <person name="Nusbaum C."/>
            <person name="Birren B."/>
        </authorList>
    </citation>
    <scope>NUCLEOTIDE SEQUENCE</scope>
    <source>
        <strain evidence="2">R3-111a-1</strain>
    </source>
</reference>
<name>J3PE76_GAET3</name>
<evidence type="ECO:0000313" key="2">
    <source>
        <dbReference type="EMBL" id="EJT70776.1"/>
    </source>
</evidence>
<dbReference type="Proteomes" id="UP000006039">
    <property type="component" value="Unassembled WGS sequence"/>
</dbReference>
<evidence type="ECO:0000313" key="4">
    <source>
        <dbReference type="Proteomes" id="UP000006039"/>
    </source>
</evidence>